<keyword evidence="2" id="KW-1133">Transmembrane helix</keyword>
<feature type="transmembrane region" description="Helical" evidence="2">
    <location>
        <begin position="918"/>
        <end position="942"/>
    </location>
</feature>
<evidence type="ECO:0000256" key="1">
    <source>
        <dbReference type="SAM" id="MobiDB-lite"/>
    </source>
</evidence>
<feature type="chain" id="PRO_5035456608" description="ABC transporter domain-containing protein" evidence="3">
    <location>
        <begin position="21"/>
        <end position="1501"/>
    </location>
</feature>
<dbReference type="InterPro" id="IPR039421">
    <property type="entry name" value="Type_1_exporter"/>
</dbReference>
<dbReference type="GO" id="GO:0005524">
    <property type="term" value="F:ATP binding"/>
    <property type="evidence" value="ECO:0007669"/>
    <property type="project" value="InterPro"/>
</dbReference>
<organism evidence="5">
    <name type="scientific">Phaeodactylum tricornutum</name>
    <name type="common">Diatom</name>
    <dbReference type="NCBI Taxonomy" id="2850"/>
    <lineage>
        <taxon>Eukaryota</taxon>
        <taxon>Sar</taxon>
        <taxon>Stramenopiles</taxon>
        <taxon>Ochrophyta</taxon>
        <taxon>Bacillariophyta</taxon>
        <taxon>Bacillariophyceae</taxon>
        <taxon>Bacillariophycidae</taxon>
        <taxon>Naviculales</taxon>
        <taxon>Phaeodactylaceae</taxon>
        <taxon>Phaeodactylum</taxon>
    </lineage>
</organism>
<sequence length="1501" mass="163377">MRYPVRQCVAVSLILSLVQGSSSSSASSTSTTAASTSTSPAGTPKTSTATPPLEDSRSLPRLLPLPPSRLPPPPPPRDAQHGKAFTSLEKEEPRQQFIIAPPCPPKAKVEAAVSALAQSTDNGSGDAGSKHQENRESETSNGTAKDKASGQEYSARSEHFANSTSDDSVGNGQETVSMRLEVDEPPSEERIESEPTVRRDPTHSSSYLPPPRQTEATSKPVIKPLVPPPPVPPRAGRHTGFANPLNNQDSSLRRITKDARPPPPRVANKTGNRKNAELPQPENPLQHATRTASSPPSELVDRSQPLWLHQRRITIPTEANPLSQQRRPPSPHRSLPNPQYRQAGGRYDSSERGSPPQLYQTQAGSGTMQLIQRRPSPQELHARYLQQRSHARPLPAWKRVWRGIERGLDTLADLEDSVSDRASQLVNDVVKITPVKLPTASWIPPVRKLWNSNTKSSLAPLHDSLQRNNNKDYEEENDPESRMQFSVASGRSLASADGAPIPGGLESLANRKMAASRFESTAPINGQTPTSANDMDDKTEPSVTMNPYVIQYPQTSTDTDLTGRNTKRLIRANGGALDPAQTSSLPFAAKPENNKSFAAPQKGAEKSTTSSGTPLPVPSAASGIRQDSRAFLNSQANSPHLSSSSKRPTTTTFLNDSDDDNDGSQSLVGKLGRILPSLSRIPRFRFHLPGRGSSFSQDYSSAAMDIWADEDDEESSRGFLGIFSRSKATRPDTVHVAAHMRPRPKKGTSLPPPLDDLMDRCGRGKSSSLLNADDERQSIAVGRARAVLDIAQLMFFIFGARLVPDIGSVPLPKTPLDFLSTTIPFFLSALMDATDTWAPFAFATAFLVARTRDVLLDKRVQTLEKSIGASVHDETQYGSMFLRLFSSQPTSRMLPVRSEKAARAQLLAKIETARLKTFVSCILISLAIMTVSILRTLFVTIIQSLGNLAGLQEWRSWPPHWGELGGGMKGVVLDLGKSISQMITIELADVLDYPLRVAYHVSVFAALSTVALLPVLETKRKVQPVAEQDAEEEGEVHLKLTEQMTDLGSSGAIRLALLADDNTIESLLERWRLAIPLAAETKSGLSIASLSRLVLYGGLAGAILVFPLVVYGLVGITTFNARNNALLRWDSLCDVAIVLFFTHRIAWDTLSHVVRATDSKQHIVGFLRSLKMAVDERTTSLSSQTVDLQLQASISAITGLTVKDLWAAHATRRAWAVRGANLTCRNGEVLVILGEAGSGKTRLLTTLAESMIVPPRRARSATRVRGNISFGSLDVTKWDPNQLKKRLGLFLTDVRTVSDTAQVVSGLTLEEILEPSDGLREVDASHSPGVSERSCMMLALKLTGLYTTLLPRLPSKMSSVVTATEDDLRPSPLRPRYNVLSPTEWTKLLLSKVLAQAVYDNENSAGSNDKMENSLVGSILILDDVVCQLSEVDEARFVRDLRSTGAATLLTSPRWVTGRFADRIAVVRDGAVVECGTHAELLNRGPQQSLYAAKWHAMTAQ</sequence>
<feature type="transmembrane region" description="Helical" evidence="2">
    <location>
        <begin position="997"/>
        <end position="1016"/>
    </location>
</feature>
<evidence type="ECO:0000313" key="5">
    <source>
        <dbReference type="EMBL" id="CAG9283653.1"/>
    </source>
</evidence>
<dbReference type="PROSITE" id="PS50893">
    <property type="entry name" value="ABC_TRANSPORTER_2"/>
    <property type="match status" value="1"/>
</dbReference>
<dbReference type="GO" id="GO:0015421">
    <property type="term" value="F:ABC-type oligopeptide transporter activity"/>
    <property type="evidence" value="ECO:0007669"/>
    <property type="project" value="TreeGrafter"/>
</dbReference>
<keyword evidence="3" id="KW-0732">Signal</keyword>
<dbReference type="Proteomes" id="UP000836788">
    <property type="component" value="Chromosome 19"/>
</dbReference>
<feature type="region of interest" description="Disordered" evidence="1">
    <location>
        <begin position="733"/>
        <end position="755"/>
    </location>
</feature>
<feature type="region of interest" description="Disordered" evidence="1">
    <location>
        <begin position="519"/>
        <end position="545"/>
    </location>
</feature>
<feature type="region of interest" description="Disordered" evidence="1">
    <location>
        <begin position="573"/>
        <end position="621"/>
    </location>
</feature>
<dbReference type="Pfam" id="PF00005">
    <property type="entry name" value="ABC_tran"/>
    <property type="match status" value="1"/>
</dbReference>
<dbReference type="GO" id="GO:0016887">
    <property type="term" value="F:ATP hydrolysis activity"/>
    <property type="evidence" value="ECO:0007669"/>
    <property type="project" value="InterPro"/>
</dbReference>
<keyword evidence="2" id="KW-0812">Transmembrane</keyword>
<feature type="compositionally biased region" description="Polar residues" evidence="1">
    <location>
        <begin position="634"/>
        <end position="654"/>
    </location>
</feature>
<name>A0A8J9T3L7_PHATR</name>
<dbReference type="PANTHER" id="PTHR43394">
    <property type="entry name" value="ATP-DEPENDENT PERMEASE MDL1, MITOCHONDRIAL"/>
    <property type="match status" value="1"/>
</dbReference>
<feature type="compositionally biased region" description="Polar residues" evidence="1">
    <location>
        <begin position="357"/>
        <end position="370"/>
    </location>
</feature>
<dbReference type="SUPFAM" id="SSF52540">
    <property type="entry name" value="P-loop containing nucleoside triphosphate hydrolases"/>
    <property type="match status" value="1"/>
</dbReference>
<feature type="transmembrane region" description="Helical" evidence="2">
    <location>
        <begin position="1093"/>
        <end position="1114"/>
    </location>
</feature>
<feature type="compositionally biased region" description="Polar residues" evidence="1">
    <location>
        <begin position="160"/>
        <end position="176"/>
    </location>
</feature>
<feature type="compositionally biased region" description="Basic and acidic residues" evidence="1">
    <location>
        <begin position="251"/>
        <end position="260"/>
    </location>
</feature>
<feature type="compositionally biased region" description="Polar residues" evidence="1">
    <location>
        <begin position="286"/>
        <end position="296"/>
    </location>
</feature>
<keyword evidence="2" id="KW-0472">Membrane</keyword>
<dbReference type="InterPro" id="IPR027417">
    <property type="entry name" value="P-loop_NTPase"/>
</dbReference>
<feature type="compositionally biased region" description="Basic and acidic residues" evidence="1">
    <location>
        <begin position="187"/>
        <end position="202"/>
    </location>
</feature>
<proteinExistence type="predicted"/>
<protein>
    <recommendedName>
        <fullName evidence="4">ABC transporter domain-containing protein</fullName>
    </recommendedName>
</protein>
<evidence type="ECO:0000256" key="3">
    <source>
        <dbReference type="SAM" id="SignalP"/>
    </source>
</evidence>
<reference evidence="5" key="1">
    <citation type="submission" date="2022-02" db="EMBL/GenBank/DDBJ databases">
        <authorList>
            <person name="Giguere J D."/>
        </authorList>
    </citation>
    <scope>NUCLEOTIDE SEQUENCE</scope>
    <source>
        <strain evidence="5">CCAP 1055/1</strain>
    </source>
</reference>
<feature type="compositionally biased region" description="Pro residues" evidence="1">
    <location>
        <begin position="63"/>
        <end position="77"/>
    </location>
</feature>
<dbReference type="PANTHER" id="PTHR43394:SF1">
    <property type="entry name" value="ATP-BINDING CASSETTE SUB-FAMILY B MEMBER 10, MITOCHONDRIAL"/>
    <property type="match status" value="1"/>
</dbReference>
<evidence type="ECO:0000259" key="4">
    <source>
        <dbReference type="PROSITE" id="PS50893"/>
    </source>
</evidence>
<feature type="region of interest" description="Disordered" evidence="1">
    <location>
        <begin position="458"/>
        <end position="506"/>
    </location>
</feature>
<feature type="region of interest" description="Disordered" evidence="1">
    <location>
        <begin position="20"/>
        <end position="376"/>
    </location>
</feature>
<feature type="region of interest" description="Disordered" evidence="1">
    <location>
        <begin position="634"/>
        <end position="668"/>
    </location>
</feature>
<dbReference type="Gene3D" id="3.40.50.300">
    <property type="entry name" value="P-loop containing nucleotide triphosphate hydrolases"/>
    <property type="match status" value="1"/>
</dbReference>
<dbReference type="EMBL" id="OU594960">
    <property type="protein sequence ID" value="CAG9283653.1"/>
    <property type="molecule type" value="Genomic_DNA"/>
</dbReference>
<feature type="compositionally biased region" description="Polar residues" evidence="1">
    <location>
        <begin position="519"/>
        <end position="533"/>
    </location>
</feature>
<feature type="compositionally biased region" description="Basic and acidic residues" evidence="1">
    <location>
        <begin position="128"/>
        <end position="159"/>
    </location>
</feature>
<dbReference type="InterPro" id="IPR003439">
    <property type="entry name" value="ABC_transporter-like_ATP-bd"/>
</dbReference>
<gene>
    <name evidence="5" type="ORF">PTTT1_LOCUS23513</name>
</gene>
<feature type="domain" description="ABC transporter" evidence="4">
    <location>
        <begin position="1200"/>
        <end position="1494"/>
    </location>
</feature>
<feature type="compositionally biased region" description="Low complexity" evidence="1">
    <location>
        <begin position="21"/>
        <end position="53"/>
    </location>
</feature>
<feature type="signal peptide" evidence="3">
    <location>
        <begin position="1"/>
        <end position="20"/>
    </location>
</feature>
<feature type="transmembrane region" description="Helical" evidence="2">
    <location>
        <begin position="825"/>
        <end position="849"/>
    </location>
</feature>
<evidence type="ECO:0000256" key="2">
    <source>
        <dbReference type="SAM" id="Phobius"/>
    </source>
</evidence>
<accession>A0A8J9T3L7</accession>